<dbReference type="FunFam" id="3.50.50.60:FF:000124">
    <property type="entry name" value="Glutamate synthase small subunit"/>
    <property type="match status" value="1"/>
</dbReference>
<dbReference type="OrthoDB" id="9803192at2"/>
<organism evidence="9 10">
    <name type="scientific">Amycolatopsis eburnea</name>
    <dbReference type="NCBI Taxonomy" id="2267691"/>
    <lineage>
        <taxon>Bacteria</taxon>
        <taxon>Bacillati</taxon>
        <taxon>Actinomycetota</taxon>
        <taxon>Actinomycetes</taxon>
        <taxon>Pseudonocardiales</taxon>
        <taxon>Pseudonocardiaceae</taxon>
        <taxon>Amycolatopsis</taxon>
    </lineage>
</organism>
<dbReference type="EMBL" id="RSEC01000058">
    <property type="protein sequence ID" value="RSD14205.1"/>
    <property type="molecule type" value="Genomic_DNA"/>
</dbReference>
<name>A0A3R9DH69_9PSEU</name>
<dbReference type="InterPro" id="IPR009051">
    <property type="entry name" value="Helical_ferredxn"/>
</dbReference>
<evidence type="ECO:0000256" key="7">
    <source>
        <dbReference type="ARBA" id="ARBA00029440"/>
    </source>
</evidence>
<dbReference type="SUPFAM" id="SSF51971">
    <property type="entry name" value="Nucleotide-binding domain"/>
    <property type="match status" value="1"/>
</dbReference>
<keyword evidence="5" id="KW-0411">Iron-sulfur</keyword>
<dbReference type="SUPFAM" id="SSF46548">
    <property type="entry name" value="alpha-helical ferredoxin"/>
    <property type="match status" value="1"/>
</dbReference>
<dbReference type="InterPro" id="IPR051394">
    <property type="entry name" value="Glutamate_Synthase"/>
</dbReference>
<evidence type="ECO:0000313" key="10">
    <source>
        <dbReference type="Proteomes" id="UP000267081"/>
    </source>
</evidence>
<dbReference type="Gene3D" id="3.50.50.60">
    <property type="entry name" value="FAD/NAD(P)-binding domain"/>
    <property type="match status" value="2"/>
</dbReference>
<dbReference type="PANTHER" id="PTHR43100">
    <property type="entry name" value="GLUTAMATE SYNTHASE [NADPH] SMALL CHAIN"/>
    <property type="match status" value="1"/>
</dbReference>
<dbReference type="RefSeq" id="WP_125313479.1">
    <property type="nucleotide sequence ID" value="NZ_RSEC01000058.1"/>
</dbReference>
<evidence type="ECO:0000259" key="8">
    <source>
        <dbReference type="PROSITE" id="PS51379"/>
    </source>
</evidence>
<protein>
    <submittedName>
        <fullName evidence="9">Glutamate synthase subunit beta</fullName>
    </submittedName>
</protein>
<dbReference type="NCBIfam" id="TIGR01317">
    <property type="entry name" value="GOGAT_sm_gam"/>
    <property type="match status" value="1"/>
</dbReference>
<accession>A0A3R9DH69</accession>
<feature type="domain" description="4Fe-4S ferredoxin-type" evidence="8">
    <location>
        <begin position="37"/>
        <end position="68"/>
    </location>
</feature>
<dbReference type="InterPro" id="IPR028261">
    <property type="entry name" value="DPD_II"/>
</dbReference>
<dbReference type="InterPro" id="IPR036188">
    <property type="entry name" value="FAD/NAD-bd_sf"/>
</dbReference>
<keyword evidence="6" id="KW-0314">Glutamate biosynthesis</keyword>
<gene>
    <name evidence="9" type="ORF">EIY87_31840</name>
</gene>
<dbReference type="GO" id="GO:0051536">
    <property type="term" value="F:iron-sulfur cluster binding"/>
    <property type="evidence" value="ECO:0007669"/>
    <property type="project" value="UniProtKB-KW"/>
</dbReference>
<keyword evidence="4" id="KW-0408">Iron</keyword>
<dbReference type="Pfam" id="PF14691">
    <property type="entry name" value="Fer4_20"/>
    <property type="match status" value="1"/>
</dbReference>
<evidence type="ECO:0000256" key="6">
    <source>
        <dbReference type="ARBA" id="ARBA00023164"/>
    </source>
</evidence>
<keyword evidence="10" id="KW-1185">Reference proteome</keyword>
<dbReference type="GO" id="GO:0046872">
    <property type="term" value="F:metal ion binding"/>
    <property type="evidence" value="ECO:0007669"/>
    <property type="project" value="UniProtKB-KW"/>
</dbReference>
<evidence type="ECO:0000256" key="4">
    <source>
        <dbReference type="ARBA" id="ARBA00023004"/>
    </source>
</evidence>
<reference evidence="9 10" key="1">
    <citation type="submission" date="2018-12" db="EMBL/GenBank/DDBJ databases">
        <title>Amycolatopsis eburnea sp. nov. actinomycete associate with arbuscular mycorrhiza fungal spore.</title>
        <authorList>
            <person name="Lumyong S."/>
            <person name="Chaiya L."/>
        </authorList>
    </citation>
    <scope>NUCLEOTIDE SEQUENCE [LARGE SCALE GENOMIC DNA]</scope>
    <source>
        <strain evidence="9 10">GLM-1</strain>
    </source>
</reference>
<dbReference type="PRINTS" id="PR00419">
    <property type="entry name" value="ADXRDTASE"/>
</dbReference>
<dbReference type="GO" id="GO:0006537">
    <property type="term" value="P:glutamate biosynthetic process"/>
    <property type="evidence" value="ECO:0007669"/>
    <property type="project" value="UniProtKB-KW"/>
</dbReference>
<keyword evidence="3" id="KW-0560">Oxidoreductase</keyword>
<evidence type="ECO:0000256" key="1">
    <source>
        <dbReference type="ARBA" id="ARBA00022605"/>
    </source>
</evidence>
<dbReference type="PANTHER" id="PTHR43100:SF1">
    <property type="entry name" value="GLUTAMATE SYNTHASE [NADPH] SMALL CHAIN"/>
    <property type="match status" value="1"/>
</dbReference>
<dbReference type="Proteomes" id="UP000267081">
    <property type="component" value="Unassembled WGS sequence"/>
</dbReference>
<evidence type="ECO:0000313" key="9">
    <source>
        <dbReference type="EMBL" id="RSD14205.1"/>
    </source>
</evidence>
<evidence type="ECO:0000256" key="5">
    <source>
        <dbReference type="ARBA" id="ARBA00023014"/>
    </source>
</evidence>
<dbReference type="InterPro" id="IPR017896">
    <property type="entry name" value="4Fe4S_Fe-S-bd"/>
</dbReference>
<dbReference type="Gene3D" id="3.40.50.720">
    <property type="entry name" value="NAD(P)-binding Rossmann-like Domain"/>
    <property type="match status" value="1"/>
</dbReference>
<dbReference type="PROSITE" id="PS51379">
    <property type="entry name" value="4FE4S_FER_2"/>
    <property type="match status" value="1"/>
</dbReference>
<keyword evidence="2" id="KW-0479">Metal-binding</keyword>
<dbReference type="Gene3D" id="1.10.1060.10">
    <property type="entry name" value="Alpha-helical ferredoxin"/>
    <property type="match status" value="1"/>
</dbReference>
<dbReference type="GO" id="GO:0016639">
    <property type="term" value="F:oxidoreductase activity, acting on the CH-NH2 group of donors, NAD or NADP as acceptor"/>
    <property type="evidence" value="ECO:0007669"/>
    <property type="project" value="InterPro"/>
</dbReference>
<comment type="pathway">
    <text evidence="7">Amino-acid biosynthesis.</text>
</comment>
<evidence type="ECO:0000256" key="3">
    <source>
        <dbReference type="ARBA" id="ARBA00023002"/>
    </source>
</evidence>
<keyword evidence="1" id="KW-0028">Amino-acid biosynthesis</keyword>
<dbReference type="InterPro" id="IPR023753">
    <property type="entry name" value="FAD/NAD-binding_dom"/>
</dbReference>
<sequence>MADPKGFLTTTREEPKRRPVDLRLMDWREVYEDFATTKLEKQAGRCMDCGIPFCHQGCPLGNLIPEWNTLVWRDDWRQAIDRLHATNNFPEFTGTLCPAPCETACVLGINDDPVTIKRVEISIVDRAFEEGWITPEVPAVRTGKKVAVVGSGPSGLAAAQQLTRAGHSVVVLERADKIGGLLRYGIPEFKMEKSRLDRRLDQMRAEGTEFRTSVNVGVDVTAEELTASYDAVVLAGGATDWRDLPIPGRELDGIHQAMEFLPPANRVASGELEKSPFDASGLDVVVIGGGDTGADCVGTSHRQGARSVTQLEIMPKPPESRSDAHPWPTYPMIYRVSSAHEEGGERLYAVNTQEFLGDDSGRVRALKLVEVRNEGGKFVPVEGSERELPAQLVLLAMGFLGPQKQGLLEDLGVELDARGNVARDKAFKTSLDNVFVAGDMGRGQSLIVWAIAEGRSAAAGVDAFLTGRDFLPAPIAPTDRPIA</sequence>
<dbReference type="InterPro" id="IPR006005">
    <property type="entry name" value="Glut_synth_ssu1"/>
</dbReference>
<dbReference type="Pfam" id="PF07992">
    <property type="entry name" value="Pyr_redox_2"/>
    <property type="match status" value="2"/>
</dbReference>
<proteinExistence type="predicted"/>
<dbReference type="AlphaFoldDB" id="A0A3R9DH69"/>
<evidence type="ECO:0000256" key="2">
    <source>
        <dbReference type="ARBA" id="ARBA00022723"/>
    </source>
</evidence>
<comment type="caution">
    <text evidence="9">The sequence shown here is derived from an EMBL/GenBank/DDBJ whole genome shotgun (WGS) entry which is preliminary data.</text>
</comment>